<dbReference type="PANTHER" id="PTHR11474:SF76">
    <property type="entry name" value="SHKT DOMAIN-CONTAINING PROTEIN"/>
    <property type="match status" value="1"/>
</dbReference>
<keyword evidence="1" id="KW-0479">Metal-binding</keyword>
<evidence type="ECO:0000256" key="3">
    <source>
        <dbReference type="ARBA" id="ARBA00023008"/>
    </source>
</evidence>
<keyword evidence="6" id="KW-1185">Reference proteome</keyword>
<dbReference type="Pfam" id="PF00264">
    <property type="entry name" value="Tyrosinase"/>
    <property type="match status" value="1"/>
</dbReference>
<dbReference type="InterPro" id="IPR022740">
    <property type="entry name" value="Polyphenol_oxidase_C"/>
</dbReference>
<dbReference type="SUPFAM" id="SSF48056">
    <property type="entry name" value="Di-copper centre-containing domain"/>
    <property type="match status" value="1"/>
</dbReference>
<evidence type="ECO:0000259" key="4">
    <source>
        <dbReference type="PROSITE" id="PS00497"/>
    </source>
</evidence>
<dbReference type="GO" id="GO:0046872">
    <property type="term" value="F:metal ion binding"/>
    <property type="evidence" value="ECO:0007669"/>
    <property type="project" value="UniProtKB-KW"/>
</dbReference>
<organism evidence="5 6">
    <name type="scientific">Psophocarpus tetragonolobus</name>
    <name type="common">Winged bean</name>
    <name type="synonym">Dolichos tetragonolobus</name>
    <dbReference type="NCBI Taxonomy" id="3891"/>
    <lineage>
        <taxon>Eukaryota</taxon>
        <taxon>Viridiplantae</taxon>
        <taxon>Streptophyta</taxon>
        <taxon>Embryophyta</taxon>
        <taxon>Tracheophyta</taxon>
        <taxon>Spermatophyta</taxon>
        <taxon>Magnoliopsida</taxon>
        <taxon>eudicotyledons</taxon>
        <taxon>Gunneridae</taxon>
        <taxon>Pentapetalae</taxon>
        <taxon>rosids</taxon>
        <taxon>fabids</taxon>
        <taxon>Fabales</taxon>
        <taxon>Fabaceae</taxon>
        <taxon>Papilionoideae</taxon>
        <taxon>50 kb inversion clade</taxon>
        <taxon>NPAAA clade</taxon>
        <taxon>indigoferoid/millettioid clade</taxon>
        <taxon>Phaseoleae</taxon>
        <taxon>Psophocarpus</taxon>
    </lineage>
</organism>
<dbReference type="EMBL" id="JAYMYS010000003">
    <property type="protein sequence ID" value="KAK7400524.1"/>
    <property type="molecule type" value="Genomic_DNA"/>
</dbReference>
<dbReference type="PRINTS" id="PR00092">
    <property type="entry name" value="TYROSINASE"/>
</dbReference>
<dbReference type="GO" id="GO:0004097">
    <property type="term" value="F:catechol oxidase activity"/>
    <property type="evidence" value="ECO:0007669"/>
    <property type="project" value="InterPro"/>
</dbReference>
<evidence type="ECO:0000256" key="2">
    <source>
        <dbReference type="ARBA" id="ARBA00022784"/>
    </source>
</evidence>
<evidence type="ECO:0000313" key="6">
    <source>
        <dbReference type="Proteomes" id="UP001386955"/>
    </source>
</evidence>
<dbReference type="Gene3D" id="1.10.1280.10">
    <property type="entry name" value="Di-copper center containing domain from catechol oxidase"/>
    <property type="match status" value="1"/>
</dbReference>
<dbReference type="InterPro" id="IPR050316">
    <property type="entry name" value="Tyrosinase/Hemocyanin"/>
</dbReference>
<sequence length="508" mass="56969">MASISSLVNLSSVQFLPICASSSSLFPPFQKTRQHSKPKRHHALRVACSGDTNRRDILIGLGGLYGATSLSSNLSALGAPLSPPDPTNCVTSTVLTPENGTFKIECCPPPPFTDYVIPASNNTQFRIRKAAHLVDDEYIAKYKEAIRRMKALPDDDPRSFKQQAAVHCAYCANGYKQKGFPKNFDVHGSWIFLPFHRWYLYFFERILGSLIGDPTFALPYWTWNHPNGMRMPSIFTTDTTAPLYDPLRDPRHLSAFMDLNYNFGKEDNPHVNPTIKQINFNLVIVYNAMMPKEEDFFGKLFRAGDDPDHHYGSLETLHNIIHGWTGDNTNPNSNGCGKYGQHNYQEDLGAISMMSKIVSIPRRAAPKQAFKVRKTLLTLQLPLTLDSILRTTINRPKVGANPLEKEVLEIELEYDKGQRLGFDVFINDEDDDDIGPLDAEFGGSFVTLPDHPNQTKVSSYSLRIPLNNLLQALDAINDESITVTLCPKYGKKPATIKGIKIERVPLLK</sequence>
<evidence type="ECO:0000256" key="1">
    <source>
        <dbReference type="ARBA" id="ARBA00022723"/>
    </source>
</evidence>
<dbReference type="AlphaFoldDB" id="A0AAN9XNW7"/>
<dbReference type="PROSITE" id="PS00497">
    <property type="entry name" value="TYROSINASE_1"/>
    <property type="match status" value="1"/>
</dbReference>
<protein>
    <recommendedName>
        <fullName evidence="4">Tyrosinase copper-binding domain-containing protein</fullName>
    </recommendedName>
</protein>
<dbReference type="InterPro" id="IPR008922">
    <property type="entry name" value="Di-copper_centre_dom_sf"/>
</dbReference>
<accession>A0AAN9XNW7</accession>
<keyword evidence="3" id="KW-0186">Copper</keyword>
<dbReference type="Proteomes" id="UP001386955">
    <property type="component" value="Unassembled WGS sequence"/>
</dbReference>
<reference evidence="5 6" key="1">
    <citation type="submission" date="2024-01" db="EMBL/GenBank/DDBJ databases">
        <title>The genomes of 5 underutilized Papilionoideae crops provide insights into root nodulation and disease resistanc.</title>
        <authorList>
            <person name="Jiang F."/>
        </authorList>
    </citation>
    <scope>NUCLEOTIDE SEQUENCE [LARGE SCALE GENOMIC DNA]</scope>
    <source>
        <strain evidence="5">DUOXIRENSHENG_FW03</strain>
        <tissue evidence="5">Leaves</tissue>
    </source>
</reference>
<keyword evidence="2" id="KW-0883">Thioether bond</keyword>
<dbReference type="Pfam" id="PF12143">
    <property type="entry name" value="PPO1_KFDV"/>
    <property type="match status" value="1"/>
</dbReference>
<evidence type="ECO:0000313" key="5">
    <source>
        <dbReference type="EMBL" id="KAK7400524.1"/>
    </source>
</evidence>
<dbReference type="InterPro" id="IPR002227">
    <property type="entry name" value="Tyrosinase_Cu-bd"/>
</dbReference>
<comment type="caution">
    <text evidence="5">The sequence shown here is derived from an EMBL/GenBank/DDBJ whole genome shotgun (WGS) entry which is preliminary data.</text>
</comment>
<gene>
    <name evidence="5" type="ORF">VNO78_11733</name>
</gene>
<name>A0AAN9XNW7_PSOTE</name>
<proteinExistence type="predicted"/>
<feature type="domain" description="Tyrosinase copper-binding" evidence="4">
    <location>
        <begin position="187"/>
        <end position="204"/>
    </location>
</feature>
<dbReference type="PANTHER" id="PTHR11474">
    <property type="entry name" value="TYROSINASE FAMILY MEMBER"/>
    <property type="match status" value="1"/>
</dbReference>